<feature type="domain" description="Co-chaperone DjlA N-terminal" evidence="1">
    <location>
        <begin position="28"/>
        <end position="142"/>
    </location>
</feature>
<sequence>MLSKFFKAVRGFFRPPPSEASQMDPHTGLAGLYLETCYRDGGLTNRERARIDEVLVSQLGLSTDEAMTCRVKAEEIHWTNLTPIGFAMAASKGLDESAREEVIKTMIEFIETDNRVDAMENRLILQTANCFGITSGRVKQMRGEMNSGA</sequence>
<dbReference type="InterPro" id="IPR007791">
    <property type="entry name" value="DjlA_N"/>
</dbReference>
<gene>
    <name evidence="3" type="ORF">FF098_006385</name>
    <name evidence="2" type="ORF">GCM10011355_12880</name>
</gene>
<accession>A0A8J3A1C4</accession>
<dbReference type="EMBL" id="BMGZ01000001">
    <property type="protein sequence ID" value="GGH95706.1"/>
    <property type="molecule type" value="Genomic_DNA"/>
</dbReference>
<dbReference type="Proteomes" id="UP000621856">
    <property type="component" value="Unassembled WGS sequence"/>
</dbReference>
<dbReference type="Gene3D" id="1.10.3680.10">
    <property type="entry name" value="TerB-like"/>
    <property type="match status" value="1"/>
</dbReference>
<dbReference type="EMBL" id="VCJR02000001">
    <property type="protein sequence ID" value="NHK27527.1"/>
    <property type="molecule type" value="Genomic_DNA"/>
</dbReference>
<evidence type="ECO:0000313" key="2">
    <source>
        <dbReference type="EMBL" id="GGH95706.1"/>
    </source>
</evidence>
<name>A0A8J3A1C4_9PROT</name>
<dbReference type="AlphaFoldDB" id="A0A8J3A1C4"/>
<reference evidence="2" key="1">
    <citation type="journal article" date="2014" name="Int. J. Syst. Evol. Microbiol.">
        <title>Complete genome sequence of Corynebacterium casei LMG S-19264T (=DSM 44701T), isolated from a smear-ripened cheese.</title>
        <authorList>
            <consortium name="US DOE Joint Genome Institute (JGI-PGF)"/>
            <person name="Walter F."/>
            <person name="Albersmeier A."/>
            <person name="Kalinowski J."/>
            <person name="Ruckert C."/>
        </authorList>
    </citation>
    <scope>NUCLEOTIDE SEQUENCE</scope>
    <source>
        <strain evidence="2">CGMCC 1.14984</strain>
    </source>
</reference>
<dbReference type="Proteomes" id="UP000818603">
    <property type="component" value="Unassembled WGS sequence"/>
</dbReference>
<evidence type="ECO:0000313" key="3">
    <source>
        <dbReference type="EMBL" id="NHK27527.1"/>
    </source>
</evidence>
<reference evidence="2" key="3">
    <citation type="submission" date="2020-09" db="EMBL/GenBank/DDBJ databases">
        <authorList>
            <person name="Sun Q."/>
            <person name="Zhou Y."/>
        </authorList>
    </citation>
    <scope>NUCLEOTIDE SEQUENCE</scope>
    <source>
        <strain evidence="2">CGMCC 1.14984</strain>
    </source>
</reference>
<dbReference type="SUPFAM" id="SSF158682">
    <property type="entry name" value="TerB-like"/>
    <property type="match status" value="1"/>
</dbReference>
<evidence type="ECO:0000259" key="1">
    <source>
        <dbReference type="Pfam" id="PF05099"/>
    </source>
</evidence>
<evidence type="ECO:0000313" key="4">
    <source>
        <dbReference type="Proteomes" id="UP000621856"/>
    </source>
</evidence>
<dbReference type="Pfam" id="PF05099">
    <property type="entry name" value="TerB"/>
    <property type="match status" value="1"/>
</dbReference>
<protein>
    <recommendedName>
        <fullName evidence="1">Co-chaperone DjlA N-terminal domain-containing protein</fullName>
    </recommendedName>
</protein>
<proteinExistence type="predicted"/>
<evidence type="ECO:0000313" key="5">
    <source>
        <dbReference type="Proteomes" id="UP000818603"/>
    </source>
</evidence>
<keyword evidence="5" id="KW-1185">Reference proteome</keyword>
<organism evidence="2 4">
    <name type="scientific">Aquisalinus luteolus</name>
    <dbReference type="NCBI Taxonomy" id="1566827"/>
    <lineage>
        <taxon>Bacteria</taxon>
        <taxon>Pseudomonadati</taxon>
        <taxon>Pseudomonadota</taxon>
        <taxon>Alphaproteobacteria</taxon>
        <taxon>Parvularculales</taxon>
        <taxon>Parvularculaceae</taxon>
        <taxon>Aquisalinus</taxon>
    </lineage>
</organism>
<dbReference type="InterPro" id="IPR029024">
    <property type="entry name" value="TerB-like"/>
</dbReference>
<comment type="caution">
    <text evidence="2">The sequence shown here is derived from an EMBL/GenBank/DDBJ whole genome shotgun (WGS) entry which is preliminary data.</text>
</comment>
<reference evidence="3 5" key="2">
    <citation type="submission" date="2020-02" db="EMBL/GenBank/DDBJ databases">
        <title>Genome sequence of Parvularcula flava strain NH6-79.</title>
        <authorList>
            <person name="Abdul Karim M.H."/>
            <person name="Lam M.Q."/>
            <person name="Chen S.J."/>
            <person name="Yahya A."/>
            <person name="Shahir S."/>
            <person name="Shamsir M.S."/>
            <person name="Chong C.S."/>
        </authorList>
    </citation>
    <scope>NUCLEOTIDE SEQUENCE [LARGE SCALE GENOMIC DNA]</scope>
    <source>
        <strain evidence="3 5">NH6-79</strain>
    </source>
</reference>
<dbReference type="RefSeq" id="WP_166426360.1">
    <property type="nucleotide sequence ID" value="NZ_BMGZ01000001.1"/>
</dbReference>